<accession>A0A2Z3YR73</accession>
<dbReference type="SMART" id="SM00345">
    <property type="entry name" value="HTH_GNTR"/>
    <property type="match status" value="1"/>
</dbReference>
<dbReference type="EMBL" id="CP024988">
    <property type="protein sequence ID" value="AWT26739.1"/>
    <property type="molecule type" value="Genomic_DNA"/>
</dbReference>
<organism evidence="5 6">
    <name type="scientific">Corynebacterium provencense</name>
    <dbReference type="NCBI Taxonomy" id="1737425"/>
    <lineage>
        <taxon>Bacteria</taxon>
        <taxon>Bacillati</taxon>
        <taxon>Actinomycetota</taxon>
        <taxon>Actinomycetes</taxon>
        <taxon>Mycobacteriales</taxon>
        <taxon>Corynebacteriaceae</taxon>
        <taxon>Corynebacterium</taxon>
    </lineage>
</organism>
<dbReference type="InterPro" id="IPR011711">
    <property type="entry name" value="GntR_C"/>
</dbReference>
<dbReference type="Pfam" id="PF07729">
    <property type="entry name" value="FCD"/>
    <property type="match status" value="1"/>
</dbReference>
<keyword evidence="6" id="KW-1185">Reference proteome</keyword>
<dbReference type="KEGG" id="cpre:Csp1_19710"/>
<keyword evidence="2" id="KW-0238">DNA-binding</keyword>
<dbReference type="InterPro" id="IPR008920">
    <property type="entry name" value="TF_FadR/GntR_C"/>
</dbReference>
<keyword evidence="3" id="KW-0804">Transcription</keyword>
<dbReference type="Gene3D" id="1.20.120.530">
    <property type="entry name" value="GntR ligand-binding domain-like"/>
    <property type="match status" value="1"/>
</dbReference>
<sequence>MNLPEGVDVSRGNLYVVLRQEILAGNPPPGSPLHEVKLSTQLGVSRAPVREALLRLESDGLVERGPRGAKVRVRTPEEIYDIYEVRIALEELVVEAALKHATELDLARLVMMHDDAMSEKDPRCARQLHAQWHHTLAAASRNSTLVEVLGRLAGQLAPYETQSLAEPGNLSQTHDEHLEIIEAIKKQDAKTARSLIRQHLRRTRDVRVNALLADERR</sequence>
<dbReference type="SMART" id="SM00895">
    <property type="entry name" value="FCD"/>
    <property type="match status" value="1"/>
</dbReference>
<reference evidence="6" key="1">
    <citation type="submission" date="2017-11" db="EMBL/GenBank/DDBJ databases">
        <title>Otitis media/interna in a cat caused by the recently described species Corynebacterium provencense.</title>
        <authorList>
            <person name="Kittl S."/>
            <person name="Brodard I."/>
            <person name="Rychener L."/>
            <person name="Jores J."/>
            <person name="Roosje P."/>
            <person name="Gobeli Brawand S."/>
        </authorList>
    </citation>
    <scope>NUCLEOTIDE SEQUENCE [LARGE SCALE GENOMIC DNA]</scope>
    <source>
        <strain evidence="6">17KM38</strain>
    </source>
</reference>
<dbReference type="PROSITE" id="PS50949">
    <property type="entry name" value="HTH_GNTR"/>
    <property type="match status" value="1"/>
</dbReference>
<proteinExistence type="predicted"/>
<protein>
    <submittedName>
        <fullName evidence="5">L-lactate dehydrogenase operon regulatory protein</fullName>
    </submittedName>
</protein>
<dbReference type="GO" id="GO:0003677">
    <property type="term" value="F:DNA binding"/>
    <property type="evidence" value="ECO:0007669"/>
    <property type="project" value="UniProtKB-KW"/>
</dbReference>
<dbReference type="PANTHER" id="PTHR43537:SF5">
    <property type="entry name" value="UXU OPERON TRANSCRIPTIONAL REGULATOR"/>
    <property type="match status" value="1"/>
</dbReference>
<evidence type="ECO:0000256" key="3">
    <source>
        <dbReference type="ARBA" id="ARBA00023163"/>
    </source>
</evidence>
<dbReference type="SUPFAM" id="SSF48008">
    <property type="entry name" value="GntR ligand-binding domain-like"/>
    <property type="match status" value="1"/>
</dbReference>
<keyword evidence="1" id="KW-0805">Transcription regulation</keyword>
<dbReference type="Proteomes" id="UP000247696">
    <property type="component" value="Chromosome"/>
</dbReference>
<dbReference type="InterPro" id="IPR036388">
    <property type="entry name" value="WH-like_DNA-bd_sf"/>
</dbReference>
<dbReference type="Pfam" id="PF00392">
    <property type="entry name" value="GntR"/>
    <property type="match status" value="1"/>
</dbReference>
<evidence type="ECO:0000256" key="1">
    <source>
        <dbReference type="ARBA" id="ARBA00023015"/>
    </source>
</evidence>
<dbReference type="PRINTS" id="PR00035">
    <property type="entry name" value="HTHGNTR"/>
</dbReference>
<evidence type="ECO:0000259" key="4">
    <source>
        <dbReference type="PROSITE" id="PS50949"/>
    </source>
</evidence>
<dbReference type="Gene3D" id="1.10.10.10">
    <property type="entry name" value="Winged helix-like DNA-binding domain superfamily/Winged helix DNA-binding domain"/>
    <property type="match status" value="1"/>
</dbReference>
<evidence type="ECO:0000313" key="5">
    <source>
        <dbReference type="EMBL" id="AWT26739.1"/>
    </source>
</evidence>
<dbReference type="GO" id="GO:0003700">
    <property type="term" value="F:DNA-binding transcription factor activity"/>
    <property type="evidence" value="ECO:0007669"/>
    <property type="project" value="InterPro"/>
</dbReference>
<dbReference type="InterPro" id="IPR036390">
    <property type="entry name" value="WH_DNA-bd_sf"/>
</dbReference>
<dbReference type="InterPro" id="IPR000524">
    <property type="entry name" value="Tscrpt_reg_HTH_GntR"/>
</dbReference>
<dbReference type="SUPFAM" id="SSF46785">
    <property type="entry name" value="Winged helix' DNA-binding domain"/>
    <property type="match status" value="1"/>
</dbReference>
<dbReference type="PANTHER" id="PTHR43537">
    <property type="entry name" value="TRANSCRIPTIONAL REGULATOR, GNTR FAMILY"/>
    <property type="match status" value="1"/>
</dbReference>
<evidence type="ECO:0000313" key="6">
    <source>
        <dbReference type="Proteomes" id="UP000247696"/>
    </source>
</evidence>
<feature type="domain" description="HTH gntR-type" evidence="4">
    <location>
        <begin position="8"/>
        <end position="76"/>
    </location>
</feature>
<dbReference type="RefSeq" id="WP_227871279.1">
    <property type="nucleotide sequence ID" value="NZ_CP024988.1"/>
</dbReference>
<gene>
    <name evidence="5" type="primary">lldR_1</name>
    <name evidence="5" type="ORF">Csp1_19710</name>
</gene>
<name>A0A2Z3YR73_9CORY</name>
<evidence type="ECO:0000256" key="2">
    <source>
        <dbReference type="ARBA" id="ARBA00023125"/>
    </source>
</evidence>
<dbReference type="AlphaFoldDB" id="A0A2Z3YR73"/>